<dbReference type="InterPro" id="IPR050060">
    <property type="entry name" value="Phosphoglucosamine_mutase"/>
</dbReference>
<dbReference type="Gene3D" id="3.40.120.10">
    <property type="entry name" value="Alpha-D-Glucose-1,6-Bisphosphate, subunit A, domain 3"/>
    <property type="match status" value="3"/>
</dbReference>
<dbReference type="GO" id="GO:0005829">
    <property type="term" value="C:cytosol"/>
    <property type="evidence" value="ECO:0007669"/>
    <property type="project" value="TreeGrafter"/>
</dbReference>
<evidence type="ECO:0000256" key="7">
    <source>
        <dbReference type="ARBA" id="ARBA00066330"/>
    </source>
</evidence>
<dbReference type="InterPro" id="IPR005844">
    <property type="entry name" value="A-D-PHexomutase_a/b/a-I"/>
</dbReference>
<keyword evidence="3 9" id="KW-0479">Metal-binding</keyword>
<keyword evidence="5 9" id="KW-0413">Isomerase</keyword>
<dbReference type="InterPro" id="IPR005841">
    <property type="entry name" value="Alpha-D-phosphohexomutase_SF"/>
</dbReference>
<dbReference type="GO" id="GO:0005975">
    <property type="term" value="P:carbohydrate metabolic process"/>
    <property type="evidence" value="ECO:0007669"/>
    <property type="project" value="InterPro"/>
</dbReference>
<feature type="active site" description="Phosphoserine intermediate" evidence="9">
    <location>
        <position position="102"/>
    </location>
</feature>
<dbReference type="PANTHER" id="PTHR42946">
    <property type="entry name" value="PHOSPHOHEXOSE MUTASE"/>
    <property type="match status" value="1"/>
</dbReference>
<evidence type="ECO:0000256" key="8">
    <source>
        <dbReference type="ARBA" id="ARBA00068193"/>
    </source>
</evidence>
<feature type="binding site" evidence="9">
    <location>
        <position position="246"/>
    </location>
    <ligand>
        <name>Mg(2+)</name>
        <dbReference type="ChEBI" id="CHEBI:18420"/>
    </ligand>
</feature>
<dbReference type="EC" id="5.4.2.10" evidence="7 9"/>
<comment type="PTM">
    <text evidence="9">Activated by phosphorylation.</text>
</comment>
<dbReference type="InterPro" id="IPR036900">
    <property type="entry name" value="A-D-PHexomutase_C_sf"/>
</dbReference>
<gene>
    <name evidence="9" type="primary">glmM</name>
    <name evidence="14" type="ORF">EDC14_10543</name>
</gene>
<dbReference type="NCBIfam" id="NF008139">
    <property type="entry name" value="PRK10887.1"/>
    <property type="match status" value="1"/>
</dbReference>
<evidence type="ECO:0000256" key="2">
    <source>
        <dbReference type="ARBA" id="ARBA00022553"/>
    </source>
</evidence>
<feature type="domain" description="Alpha-D-phosphohexomutase C-terminal" evidence="10">
    <location>
        <begin position="376"/>
        <end position="441"/>
    </location>
</feature>
<comment type="catalytic activity">
    <reaction evidence="6 9">
        <text>alpha-D-glucosamine 1-phosphate = D-glucosamine 6-phosphate</text>
        <dbReference type="Rhea" id="RHEA:23424"/>
        <dbReference type="ChEBI" id="CHEBI:58516"/>
        <dbReference type="ChEBI" id="CHEBI:58725"/>
        <dbReference type="EC" id="5.4.2.10"/>
    </reaction>
</comment>
<dbReference type="Pfam" id="PF02878">
    <property type="entry name" value="PGM_PMM_I"/>
    <property type="match status" value="1"/>
</dbReference>
<comment type="similarity">
    <text evidence="1 9">Belongs to the phosphohexose mutase family.</text>
</comment>
<dbReference type="Proteomes" id="UP000295008">
    <property type="component" value="Unassembled WGS sequence"/>
</dbReference>
<feature type="binding site" description="via phosphate group" evidence="9">
    <location>
        <position position="102"/>
    </location>
    <ligand>
        <name>Mg(2+)</name>
        <dbReference type="ChEBI" id="CHEBI:18420"/>
    </ligand>
</feature>
<reference evidence="14 15" key="1">
    <citation type="submission" date="2019-03" db="EMBL/GenBank/DDBJ databases">
        <title>Genomic Encyclopedia of Type Strains, Phase IV (KMG-IV): sequencing the most valuable type-strain genomes for metagenomic binning, comparative biology and taxonomic classification.</title>
        <authorList>
            <person name="Goeker M."/>
        </authorList>
    </citation>
    <scope>NUCLEOTIDE SEQUENCE [LARGE SCALE GENOMIC DNA]</scope>
    <source>
        <strain evidence="14 15">LX-B</strain>
    </source>
</reference>
<dbReference type="NCBIfam" id="TIGR01455">
    <property type="entry name" value="glmM"/>
    <property type="match status" value="1"/>
</dbReference>
<keyword evidence="15" id="KW-1185">Reference proteome</keyword>
<keyword evidence="2 9" id="KW-0597">Phosphoprotein</keyword>
<dbReference type="InterPro" id="IPR005843">
    <property type="entry name" value="A-D-PHexomutase_C"/>
</dbReference>
<proteinExistence type="inferred from homology"/>
<dbReference type="SUPFAM" id="SSF55957">
    <property type="entry name" value="Phosphoglucomutase, C-terminal domain"/>
    <property type="match status" value="1"/>
</dbReference>
<evidence type="ECO:0000256" key="5">
    <source>
        <dbReference type="ARBA" id="ARBA00023235"/>
    </source>
</evidence>
<evidence type="ECO:0000259" key="13">
    <source>
        <dbReference type="Pfam" id="PF02880"/>
    </source>
</evidence>
<feature type="binding site" evidence="9">
    <location>
        <position position="244"/>
    </location>
    <ligand>
        <name>Mg(2+)</name>
        <dbReference type="ChEBI" id="CHEBI:18420"/>
    </ligand>
</feature>
<dbReference type="GO" id="GO:0000287">
    <property type="term" value="F:magnesium ion binding"/>
    <property type="evidence" value="ECO:0007669"/>
    <property type="project" value="UniProtKB-UniRule"/>
</dbReference>
<dbReference type="InterPro" id="IPR005845">
    <property type="entry name" value="A-D-PHexomutase_a/b/a-II"/>
</dbReference>
<evidence type="ECO:0000256" key="4">
    <source>
        <dbReference type="ARBA" id="ARBA00022842"/>
    </source>
</evidence>
<evidence type="ECO:0000313" key="14">
    <source>
        <dbReference type="EMBL" id="TCL55721.1"/>
    </source>
</evidence>
<evidence type="ECO:0000256" key="9">
    <source>
        <dbReference type="HAMAP-Rule" id="MF_01554"/>
    </source>
</evidence>
<dbReference type="Pfam" id="PF00408">
    <property type="entry name" value="PGM_PMM_IV"/>
    <property type="match status" value="1"/>
</dbReference>
<keyword evidence="4 9" id="KW-0460">Magnesium</keyword>
<comment type="cofactor">
    <cofactor evidence="9">
        <name>Mg(2+)</name>
        <dbReference type="ChEBI" id="CHEBI:18420"/>
    </cofactor>
    <text evidence="9">Binds 1 Mg(2+) ion per subunit.</text>
</comment>
<dbReference type="FunFam" id="3.40.120.10:FF:000002">
    <property type="entry name" value="Phosphoglucosamine mutase"/>
    <property type="match status" value="1"/>
</dbReference>
<dbReference type="EMBL" id="SLUN01000054">
    <property type="protein sequence ID" value="TCL55721.1"/>
    <property type="molecule type" value="Genomic_DNA"/>
</dbReference>
<evidence type="ECO:0000259" key="11">
    <source>
        <dbReference type="Pfam" id="PF02878"/>
    </source>
</evidence>
<evidence type="ECO:0000259" key="10">
    <source>
        <dbReference type="Pfam" id="PF00408"/>
    </source>
</evidence>
<dbReference type="Pfam" id="PF02880">
    <property type="entry name" value="PGM_PMM_III"/>
    <property type="match status" value="1"/>
</dbReference>
<dbReference type="AlphaFoldDB" id="A0A4R1QRS0"/>
<dbReference type="InterPro" id="IPR016055">
    <property type="entry name" value="A-D-PHexomutase_a/b/a-I/II/III"/>
</dbReference>
<dbReference type="GO" id="GO:0004615">
    <property type="term" value="F:phosphomannomutase activity"/>
    <property type="evidence" value="ECO:0007669"/>
    <property type="project" value="TreeGrafter"/>
</dbReference>
<dbReference type="InterPro" id="IPR006352">
    <property type="entry name" value="GlmM_bact"/>
</dbReference>
<feature type="domain" description="Alpha-D-phosphohexomutase alpha/beta/alpha" evidence="11">
    <location>
        <begin position="3"/>
        <end position="136"/>
    </location>
</feature>
<feature type="modified residue" description="Phosphoserine" evidence="9">
    <location>
        <position position="102"/>
    </location>
</feature>
<dbReference type="PRINTS" id="PR00509">
    <property type="entry name" value="PGMPMM"/>
</dbReference>
<feature type="domain" description="Alpha-D-phosphohexomutase alpha/beta/alpha" evidence="13">
    <location>
        <begin position="259"/>
        <end position="368"/>
    </location>
</feature>
<dbReference type="OrthoDB" id="9806956at2"/>
<protein>
    <recommendedName>
        <fullName evidence="8 9">Phosphoglucosamine mutase</fullName>
        <ecNumber evidence="7 9">5.4.2.10</ecNumber>
    </recommendedName>
</protein>
<name>A0A4R1QRS0_HYDET</name>
<dbReference type="RefSeq" id="WP_132017590.1">
    <property type="nucleotide sequence ID" value="NZ_SLUN01000054.1"/>
</dbReference>
<feature type="binding site" evidence="9">
    <location>
        <position position="242"/>
    </location>
    <ligand>
        <name>Mg(2+)</name>
        <dbReference type="ChEBI" id="CHEBI:18420"/>
    </ligand>
</feature>
<dbReference type="SUPFAM" id="SSF53738">
    <property type="entry name" value="Phosphoglucomutase, first 3 domains"/>
    <property type="match status" value="3"/>
</dbReference>
<evidence type="ECO:0000313" key="15">
    <source>
        <dbReference type="Proteomes" id="UP000295008"/>
    </source>
</evidence>
<evidence type="ECO:0000256" key="6">
    <source>
        <dbReference type="ARBA" id="ARBA00050364"/>
    </source>
</evidence>
<feature type="domain" description="Alpha-D-phosphohexomutase alpha/beta/alpha" evidence="12">
    <location>
        <begin position="166"/>
        <end position="255"/>
    </location>
</feature>
<evidence type="ECO:0000256" key="1">
    <source>
        <dbReference type="ARBA" id="ARBA00010231"/>
    </source>
</evidence>
<dbReference type="FunFam" id="3.30.310.50:FF:000001">
    <property type="entry name" value="Phosphoglucosamine mutase"/>
    <property type="match status" value="1"/>
</dbReference>
<sequence>MGRLFGTDGVRGVANQNLTPELAFQLGLAAGYYFKKRSGLAKPQFAIGKDTRISGDMLEAALACGLTAIGADVFELGVIPTPGVAYLCRSLKVTAGAMISASHNPVEDNGIKFFTGEGFKLTDEMEDEIEAIFREQLETIERPTGVGVGQITDRSDAVARYEEFLAGSVETRFDGLRIVVDCGYGASFALAPKVLEKLGAEVIALHDRDNGARINVKCGSTHPEILQREVVAAGAHLGVAHDGDADRIIAVDERGEIVDGDAIIAICALHLKAAGKLKNNKVAVTVYSNLGMIQTLKEHGVAAAVTANGDRYVLEALREQDLVLGGEQSGHIIFLDKNTTGDGVLTALQLIAAVVESGKRLSELAGQVHKFPQVLENVRVGTKEGWQERAAIGAAIARAEAELGDQGRVLVRASGTEPLIRVMAEGPDEGRLRELVGAIAAAIRGELGG</sequence>
<comment type="function">
    <text evidence="9">Catalyzes the conversion of glucosamine-6-phosphate to glucosamine-1-phosphate.</text>
</comment>
<evidence type="ECO:0000259" key="12">
    <source>
        <dbReference type="Pfam" id="PF02879"/>
    </source>
</evidence>
<dbReference type="InterPro" id="IPR005846">
    <property type="entry name" value="A-D-PHexomutase_a/b/a-III"/>
</dbReference>
<dbReference type="Pfam" id="PF02879">
    <property type="entry name" value="PGM_PMM_II"/>
    <property type="match status" value="1"/>
</dbReference>
<dbReference type="GO" id="GO:0008966">
    <property type="term" value="F:phosphoglucosamine mutase activity"/>
    <property type="evidence" value="ECO:0007669"/>
    <property type="project" value="UniProtKB-UniRule"/>
</dbReference>
<accession>A0A4R1QRS0</accession>
<organism evidence="14 15">
    <name type="scientific">Hydrogenispora ethanolica</name>
    <dbReference type="NCBI Taxonomy" id="1082276"/>
    <lineage>
        <taxon>Bacteria</taxon>
        <taxon>Bacillati</taxon>
        <taxon>Bacillota</taxon>
        <taxon>Hydrogenispora</taxon>
    </lineage>
</organism>
<dbReference type="GO" id="GO:0009252">
    <property type="term" value="P:peptidoglycan biosynthetic process"/>
    <property type="evidence" value="ECO:0007669"/>
    <property type="project" value="TreeGrafter"/>
</dbReference>
<comment type="caution">
    <text evidence="14">The sequence shown here is derived from an EMBL/GenBank/DDBJ whole genome shotgun (WGS) entry which is preliminary data.</text>
</comment>
<dbReference type="GO" id="GO:0006048">
    <property type="term" value="P:UDP-N-acetylglucosamine biosynthetic process"/>
    <property type="evidence" value="ECO:0007669"/>
    <property type="project" value="TreeGrafter"/>
</dbReference>
<dbReference type="Gene3D" id="3.30.310.50">
    <property type="entry name" value="Alpha-D-phosphohexomutase, C-terminal domain"/>
    <property type="match status" value="1"/>
</dbReference>
<evidence type="ECO:0000256" key="3">
    <source>
        <dbReference type="ARBA" id="ARBA00022723"/>
    </source>
</evidence>
<dbReference type="CDD" id="cd05802">
    <property type="entry name" value="GlmM"/>
    <property type="match status" value="1"/>
</dbReference>
<dbReference type="FunFam" id="3.40.120.10:FF:000001">
    <property type="entry name" value="Phosphoglucosamine mutase"/>
    <property type="match status" value="1"/>
</dbReference>
<dbReference type="HAMAP" id="MF_01554_B">
    <property type="entry name" value="GlmM_B"/>
    <property type="match status" value="1"/>
</dbReference>
<dbReference type="PANTHER" id="PTHR42946:SF1">
    <property type="entry name" value="PHOSPHOGLUCOMUTASE (ALPHA-D-GLUCOSE-1,6-BISPHOSPHATE-DEPENDENT)"/>
    <property type="match status" value="1"/>
</dbReference>